<accession>A0A0F9B1H6</accession>
<sequence>MISENKLTKKEPNNNIIFENRAWEEAQYPRLHMKEPETFIYTEIENFRTQEREIHLSIDYHRGRKSWCLNIYWNNTGEMKFFSSIKGIVEYIKKTYKKNPILPKKWR</sequence>
<comment type="caution">
    <text evidence="1">The sequence shown here is derived from an EMBL/GenBank/DDBJ whole genome shotgun (WGS) entry which is preliminary data.</text>
</comment>
<dbReference type="EMBL" id="LAZR01043208">
    <property type="protein sequence ID" value="KKL07627.1"/>
    <property type="molecule type" value="Genomic_DNA"/>
</dbReference>
<evidence type="ECO:0000313" key="1">
    <source>
        <dbReference type="EMBL" id="KKL07627.1"/>
    </source>
</evidence>
<organism evidence="1">
    <name type="scientific">marine sediment metagenome</name>
    <dbReference type="NCBI Taxonomy" id="412755"/>
    <lineage>
        <taxon>unclassified sequences</taxon>
        <taxon>metagenomes</taxon>
        <taxon>ecological metagenomes</taxon>
    </lineage>
</organism>
<proteinExistence type="predicted"/>
<reference evidence="1" key="1">
    <citation type="journal article" date="2015" name="Nature">
        <title>Complex archaea that bridge the gap between prokaryotes and eukaryotes.</title>
        <authorList>
            <person name="Spang A."/>
            <person name="Saw J.H."/>
            <person name="Jorgensen S.L."/>
            <person name="Zaremba-Niedzwiedzka K."/>
            <person name="Martijn J."/>
            <person name="Lind A.E."/>
            <person name="van Eijk R."/>
            <person name="Schleper C."/>
            <person name="Guy L."/>
            <person name="Ettema T.J."/>
        </authorList>
    </citation>
    <scope>NUCLEOTIDE SEQUENCE</scope>
</reference>
<dbReference type="AlphaFoldDB" id="A0A0F9B1H6"/>
<gene>
    <name evidence="1" type="ORF">LCGC14_2584100</name>
</gene>
<name>A0A0F9B1H6_9ZZZZ</name>
<protein>
    <submittedName>
        <fullName evidence="1">Uncharacterized protein</fullName>
    </submittedName>
</protein>